<dbReference type="GO" id="GO:0006751">
    <property type="term" value="P:glutathione catabolic process"/>
    <property type="evidence" value="ECO:0007669"/>
    <property type="project" value="InterPro"/>
</dbReference>
<dbReference type="InterPro" id="IPR013024">
    <property type="entry name" value="GGCT-like"/>
</dbReference>
<evidence type="ECO:0000313" key="3">
    <source>
        <dbReference type="EMBL" id="KZD10493.1"/>
    </source>
</evidence>
<keyword evidence="2" id="KW-0456">Lyase</keyword>
<dbReference type="GO" id="GO:0005737">
    <property type="term" value="C:cytoplasm"/>
    <property type="evidence" value="ECO:0007669"/>
    <property type="project" value="TreeGrafter"/>
</dbReference>
<name>A0A154WAI8_9PROT</name>
<dbReference type="Pfam" id="PF04752">
    <property type="entry name" value="ChaC"/>
    <property type="match status" value="1"/>
</dbReference>
<comment type="caution">
    <text evidence="3">The sequence shown here is derived from an EMBL/GenBank/DDBJ whole genome shotgun (WGS) entry which is preliminary data.</text>
</comment>
<evidence type="ECO:0000256" key="2">
    <source>
        <dbReference type="ARBA" id="ARBA00023239"/>
    </source>
</evidence>
<dbReference type="AlphaFoldDB" id="A0A154WAI8"/>
<proteinExistence type="predicted"/>
<protein>
    <recommendedName>
        <fullName evidence="1">glutathione-specific gamma-glutamylcyclotransferase</fullName>
        <ecNumber evidence="1">4.3.2.7</ecNumber>
    </recommendedName>
</protein>
<dbReference type="InterPro" id="IPR036568">
    <property type="entry name" value="GGCT-like_sf"/>
</dbReference>
<sequence length="180" mass="19843">MWDPGFPVLEARPALLHGYHRRFCVYSYRYRGTPEQPGLVLGLDKGGACRGLAYRVAEAHLPEISAYLWDREMGSGVYHPLPRRLRTADGQVQALTFIVNRRHPQYAGLLNREQIAALVALGCGGRGRCRDYLLNTLAQLAALGVADRALASLDQMVERLEAGLAPMPALPPAPTDPTHF</sequence>
<keyword evidence="4" id="KW-1185">Reference proteome</keyword>
<dbReference type="STRING" id="580166.AUP43_18410"/>
<dbReference type="EMBL" id="LPXN01000089">
    <property type="protein sequence ID" value="KZD10493.1"/>
    <property type="molecule type" value="Genomic_DNA"/>
</dbReference>
<gene>
    <name evidence="3" type="ORF">AUP43_18410</name>
</gene>
<dbReference type="CDD" id="cd06661">
    <property type="entry name" value="GGCT_like"/>
    <property type="match status" value="1"/>
</dbReference>
<dbReference type="PANTHER" id="PTHR12192:SF2">
    <property type="entry name" value="GLUTATHIONE-SPECIFIC GAMMA-GLUTAMYLCYCLOTRANSFERASE 2"/>
    <property type="match status" value="1"/>
</dbReference>
<dbReference type="GO" id="GO:0061928">
    <property type="term" value="F:glutathione specific gamma-glutamylcyclotransferase activity"/>
    <property type="evidence" value="ECO:0007669"/>
    <property type="project" value="UniProtKB-EC"/>
</dbReference>
<dbReference type="Proteomes" id="UP000076400">
    <property type="component" value="Unassembled WGS sequence"/>
</dbReference>
<evidence type="ECO:0000256" key="1">
    <source>
        <dbReference type="ARBA" id="ARBA00012344"/>
    </source>
</evidence>
<dbReference type="Gene3D" id="3.10.490.10">
    <property type="entry name" value="Gamma-glutamyl cyclotransferase-like"/>
    <property type="match status" value="1"/>
</dbReference>
<dbReference type="InterPro" id="IPR006840">
    <property type="entry name" value="ChaC"/>
</dbReference>
<evidence type="ECO:0000313" key="4">
    <source>
        <dbReference type="Proteomes" id="UP000076400"/>
    </source>
</evidence>
<accession>A0A154WAI8</accession>
<reference evidence="3 4" key="1">
    <citation type="submission" date="2015-12" db="EMBL/GenBank/DDBJ databases">
        <title>Genome sequence of Oceanibaculum pacificum MCCC 1A02656.</title>
        <authorList>
            <person name="Lu L."/>
            <person name="Lai Q."/>
            <person name="Shao Z."/>
            <person name="Qian P."/>
        </authorList>
    </citation>
    <scope>NUCLEOTIDE SEQUENCE [LARGE SCALE GENOMIC DNA]</scope>
    <source>
        <strain evidence="3 4">MCCC 1A02656</strain>
    </source>
</reference>
<dbReference type="PANTHER" id="PTHR12192">
    <property type="entry name" value="CATION TRANSPORT PROTEIN CHAC-RELATED"/>
    <property type="match status" value="1"/>
</dbReference>
<dbReference type="EC" id="4.3.2.7" evidence="1"/>
<dbReference type="SUPFAM" id="SSF110857">
    <property type="entry name" value="Gamma-glutamyl cyclotransferase-like"/>
    <property type="match status" value="1"/>
</dbReference>
<organism evidence="3 4">
    <name type="scientific">Oceanibaculum pacificum</name>
    <dbReference type="NCBI Taxonomy" id="580166"/>
    <lineage>
        <taxon>Bacteria</taxon>
        <taxon>Pseudomonadati</taxon>
        <taxon>Pseudomonadota</taxon>
        <taxon>Alphaproteobacteria</taxon>
        <taxon>Rhodospirillales</taxon>
        <taxon>Oceanibaculaceae</taxon>
        <taxon>Oceanibaculum</taxon>
    </lineage>
</organism>